<organism evidence="1 2">
    <name type="scientific">Leclercia adecarboxylata</name>
    <dbReference type="NCBI Taxonomy" id="83655"/>
    <lineage>
        <taxon>Bacteria</taxon>
        <taxon>Pseudomonadati</taxon>
        <taxon>Pseudomonadota</taxon>
        <taxon>Gammaproteobacteria</taxon>
        <taxon>Enterobacterales</taxon>
        <taxon>Enterobacteriaceae</taxon>
        <taxon>Leclercia</taxon>
    </lineage>
</organism>
<name>A0A4U9HWV9_9ENTR</name>
<proteinExistence type="predicted"/>
<dbReference type="Proteomes" id="UP000310719">
    <property type="component" value="Chromosome"/>
</dbReference>
<evidence type="ECO:0000313" key="2">
    <source>
        <dbReference type="Proteomes" id="UP000310719"/>
    </source>
</evidence>
<protein>
    <submittedName>
        <fullName evidence="1">Dipeptide-binding protein</fullName>
    </submittedName>
</protein>
<dbReference type="EMBL" id="LR590464">
    <property type="protein sequence ID" value="VTP69084.1"/>
    <property type="molecule type" value="Genomic_DNA"/>
</dbReference>
<dbReference type="Gene3D" id="3.10.105.10">
    <property type="entry name" value="Dipeptide-binding Protein, Domain 3"/>
    <property type="match status" value="1"/>
</dbReference>
<evidence type="ECO:0000313" key="1">
    <source>
        <dbReference type="EMBL" id="VTP69084.1"/>
    </source>
</evidence>
<accession>A0A4U9HWV9</accession>
<dbReference type="AlphaFoldDB" id="A0A4U9HWV9"/>
<gene>
    <name evidence="1" type="primary">dppA_9</name>
    <name evidence="1" type="ORF">NCTC13032_03975</name>
</gene>
<reference evidence="1 2" key="1">
    <citation type="submission" date="2019-05" db="EMBL/GenBank/DDBJ databases">
        <authorList>
            <consortium name="Pathogen Informatics"/>
        </authorList>
    </citation>
    <scope>NUCLEOTIDE SEQUENCE [LARGE SCALE GENOMIC DNA]</scope>
    <source>
        <strain evidence="1 2">NCTC13032</strain>
    </source>
</reference>
<dbReference type="SUPFAM" id="SSF53850">
    <property type="entry name" value="Periplasmic binding protein-like II"/>
    <property type="match status" value="1"/>
</dbReference>
<sequence length="94" mass="10709">MQRSISQTNYAHWCHREFDDILRKALSTQQLASRIDAYDEAQTILAKELPVLPLASSLRLQAYRYDIKGLVLSPFGNASFAGVSREKQEEVKKP</sequence>
<dbReference type="Gene3D" id="3.40.190.10">
    <property type="entry name" value="Periplasmic binding protein-like II"/>
    <property type="match status" value="1"/>
</dbReference>